<dbReference type="EMBL" id="CWQJ01000009">
    <property type="protein sequence ID" value="CSC11615.1"/>
    <property type="molecule type" value="Genomic_DNA"/>
</dbReference>
<proteinExistence type="predicted"/>
<dbReference type="RefSeq" id="WP_001143311.1">
    <property type="nucleotide sequence ID" value="NZ_AP024967.1"/>
</dbReference>
<dbReference type="EMBL" id="VSIJ01000033">
    <property type="protein sequence ID" value="TXX65615.1"/>
    <property type="molecule type" value="Genomic_DNA"/>
</dbReference>
<reference evidence="1 3" key="1">
    <citation type="submission" date="2015-07" db="EMBL/GenBank/DDBJ databases">
        <authorList>
            <consortium name="Pathogen Informatics"/>
        </authorList>
    </citation>
    <scope>NUCLEOTIDE SEQUENCE [LARGE SCALE GENOMIC DNA]</scope>
    <source>
        <strain evidence="1 3">A325</strain>
    </source>
</reference>
<reference evidence="2 4" key="2">
    <citation type="submission" date="2019-06" db="EMBL/GenBank/DDBJ databases">
        <title>Vibrio cholerae phylogeny based on whole-genome sequencing reveals genetic diversity and population strucutre.</title>
        <authorList>
            <person name="Zhiqiu Y."/>
            <person name="Bin L."/>
            <person name="Lingyan J."/>
        </authorList>
    </citation>
    <scope>NUCLEOTIDE SEQUENCE [LARGE SCALE GENOMIC DNA]</scope>
    <source>
        <strain evidence="2 4">N2814</strain>
    </source>
</reference>
<gene>
    <name evidence="1" type="ORF">ERS013201_01836</name>
    <name evidence="2" type="ORF">FXF03_14305</name>
</gene>
<dbReference type="Proteomes" id="UP000323819">
    <property type="component" value="Unassembled WGS sequence"/>
</dbReference>
<sequence>MPTTDQAIAITLPSLIHRIGSDTVKRLKLQAQTFDCELKRIRRSRNWQLLGEAASMQNFVFQIKQTEYQVAEYLIRRVEAGLRLPSDKIEPIEVQLQRLVQQNPSITLAELMAATHCSLMQARAARFAEESFE</sequence>
<name>A0A0E4G6T1_VIBCL</name>
<dbReference type="KEGG" id="vcz:VAB027_2289"/>
<evidence type="ECO:0000313" key="3">
    <source>
        <dbReference type="Proteomes" id="UP000046067"/>
    </source>
</evidence>
<dbReference type="InterPro" id="IPR022253">
    <property type="entry name" value="Ribosome_recyc_fac_bac"/>
</dbReference>
<evidence type="ECO:0000313" key="4">
    <source>
        <dbReference type="Proteomes" id="UP000323819"/>
    </source>
</evidence>
<organism evidence="1 3">
    <name type="scientific">Vibrio cholerae</name>
    <dbReference type="NCBI Taxonomy" id="666"/>
    <lineage>
        <taxon>Bacteria</taxon>
        <taxon>Pseudomonadati</taxon>
        <taxon>Pseudomonadota</taxon>
        <taxon>Gammaproteobacteria</taxon>
        <taxon>Vibrionales</taxon>
        <taxon>Vibrionaceae</taxon>
        <taxon>Vibrio</taxon>
    </lineage>
</organism>
<evidence type="ECO:0000313" key="2">
    <source>
        <dbReference type="EMBL" id="TXX65615.1"/>
    </source>
</evidence>
<evidence type="ECO:0000313" key="1">
    <source>
        <dbReference type="EMBL" id="CSC11615.1"/>
    </source>
</evidence>
<accession>A0A0E4G6T1</accession>
<dbReference type="Pfam" id="PF12614">
    <property type="entry name" value="RRF_GI"/>
    <property type="match status" value="1"/>
</dbReference>
<dbReference type="Proteomes" id="UP000046067">
    <property type="component" value="Unassembled WGS sequence"/>
</dbReference>
<protein>
    <submittedName>
        <fullName evidence="1">Ribosome recycling factor</fullName>
    </submittedName>
</protein>
<dbReference type="AlphaFoldDB" id="A0A0E4G6T1"/>